<reference evidence="1" key="1">
    <citation type="submission" date="2014-11" db="EMBL/GenBank/DDBJ databases">
        <authorList>
            <person name="Amaro Gonzalez C."/>
        </authorList>
    </citation>
    <scope>NUCLEOTIDE SEQUENCE</scope>
</reference>
<dbReference type="EMBL" id="GBXM01102418">
    <property type="protein sequence ID" value="JAH06159.1"/>
    <property type="molecule type" value="Transcribed_RNA"/>
</dbReference>
<evidence type="ECO:0000313" key="1">
    <source>
        <dbReference type="EMBL" id="JAH06159.1"/>
    </source>
</evidence>
<dbReference type="AlphaFoldDB" id="A0A0E9PNR3"/>
<organism evidence="1">
    <name type="scientific">Anguilla anguilla</name>
    <name type="common">European freshwater eel</name>
    <name type="synonym">Muraena anguilla</name>
    <dbReference type="NCBI Taxonomy" id="7936"/>
    <lineage>
        <taxon>Eukaryota</taxon>
        <taxon>Metazoa</taxon>
        <taxon>Chordata</taxon>
        <taxon>Craniata</taxon>
        <taxon>Vertebrata</taxon>
        <taxon>Euteleostomi</taxon>
        <taxon>Actinopterygii</taxon>
        <taxon>Neopterygii</taxon>
        <taxon>Teleostei</taxon>
        <taxon>Anguilliformes</taxon>
        <taxon>Anguillidae</taxon>
        <taxon>Anguilla</taxon>
    </lineage>
</organism>
<sequence length="42" mass="4834">MLSFEFFGICRPVQSFAQVMAMIRKSREKVAFMIAPGEDIHN</sequence>
<proteinExistence type="predicted"/>
<accession>A0A0E9PNR3</accession>
<name>A0A0E9PNR3_ANGAN</name>
<reference evidence="1" key="2">
    <citation type="journal article" date="2015" name="Fish Shellfish Immunol.">
        <title>Early steps in the European eel (Anguilla anguilla)-Vibrio vulnificus interaction in the gills: Role of the RtxA13 toxin.</title>
        <authorList>
            <person name="Callol A."/>
            <person name="Pajuelo D."/>
            <person name="Ebbesson L."/>
            <person name="Teles M."/>
            <person name="MacKenzie S."/>
            <person name="Amaro C."/>
        </authorList>
    </citation>
    <scope>NUCLEOTIDE SEQUENCE</scope>
</reference>
<protein>
    <submittedName>
        <fullName evidence="1">Uncharacterized protein</fullName>
    </submittedName>
</protein>